<evidence type="ECO:0000313" key="8">
    <source>
        <dbReference type="Proteomes" id="UP000249842"/>
    </source>
</evidence>
<keyword evidence="3 5" id="KW-1133">Transmembrane helix</keyword>
<comment type="subcellular location">
    <subcellularLocation>
        <location evidence="1">Membrane</location>
        <topology evidence="1">Multi-pass membrane protein</topology>
    </subcellularLocation>
</comment>
<dbReference type="EMBL" id="QFYP01000001">
    <property type="protein sequence ID" value="RAK60377.1"/>
    <property type="molecule type" value="Genomic_DNA"/>
</dbReference>
<evidence type="ECO:0000259" key="6">
    <source>
        <dbReference type="Pfam" id="PF06271"/>
    </source>
</evidence>
<gene>
    <name evidence="7" type="ORF">DJ021_11445</name>
</gene>
<dbReference type="AlphaFoldDB" id="A0A328B0P3"/>
<keyword evidence="2 5" id="KW-0812">Transmembrane</keyword>
<dbReference type="Pfam" id="PF06271">
    <property type="entry name" value="RDD"/>
    <property type="match status" value="1"/>
</dbReference>
<evidence type="ECO:0000256" key="3">
    <source>
        <dbReference type="ARBA" id="ARBA00022989"/>
    </source>
</evidence>
<protein>
    <submittedName>
        <fullName evidence="7">RDD family protein</fullName>
    </submittedName>
</protein>
<evidence type="ECO:0000256" key="5">
    <source>
        <dbReference type="SAM" id="Phobius"/>
    </source>
</evidence>
<organism evidence="7 8">
    <name type="scientific">Phenylobacterium hankyongense</name>
    <dbReference type="NCBI Taxonomy" id="1813876"/>
    <lineage>
        <taxon>Bacteria</taxon>
        <taxon>Pseudomonadati</taxon>
        <taxon>Pseudomonadota</taxon>
        <taxon>Alphaproteobacteria</taxon>
        <taxon>Caulobacterales</taxon>
        <taxon>Caulobacteraceae</taxon>
        <taxon>Phenylobacterium</taxon>
    </lineage>
</organism>
<evidence type="ECO:0000313" key="7">
    <source>
        <dbReference type="EMBL" id="RAK60377.1"/>
    </source>
</evidence>
<feature type="transmembrane region" description="Helical" evidence="5">
    <location>
        <begin position="156"/>
        <end position="179"/>
    </location>
</feature>
<dbReference type="OrthoDB" id="9787732at2"/>
<proteinExistence type="predicted"/>
<sequence length="301" mass="33258">MTAGFTAWRAARRERKPRPLDDERRAFVTPEGVDLQLRVAAYSERCGAFVLDVLILLGVLIGMTILLALAAWGTHSPIGAQLMAVIWLLGAFALRNFYFIGFELRPGGATPGKRAMGLRVIARDGGRLTADAVFARNAMREIEVFLPAMFLFSRGYGVDAGLVALGAIWSGVFVLFPLFNRDGLRLGDLAAGTMVVKTPRRVLRPDLAQEVPATVAGVAFTQAQLNAYGVKELHVLEQVLRTGDRRTTAEVARRIRTKIGWEGPLETSDRAFLGAYYAALRGRLETRLLFGHRRRDKFDRS</sequence>
<reference evidence="8" key="1">
    <citation type="submission" date="2018-05" db="EMBL/GenBank/DDBJ databases">
        <authorList>
            <person name="Li X."/>
        </authorList>
    </citation>
    <scope>NUCLEOTIDE SEQUENCE [LARGE SCALE GENOMIC DNA]</scope>
    <source>
        <strain evidence="8">HKS-05</strain>
    </source>
</reference>
<comment type="caution">
    <text evidence="7">The sequence shown here is derived from an EMBL/GenBank/DDBJ whole genome shotgun (WGS) entry which is preliminary data.</text>
</comment>
<keyword evidence="8" id="KW-1185">Reference proteome</keyword>
<dbReference type="GO" id="GO:0016020">
    <property type="term" value="C:membrane"/>
    <property type="evidence" value="ECO:0007669"/>
    <property type="project" value="UniProtKB-SubCell"/>
</dbReference>
<keyword evidence="4 5" id="KW-0472">Membrane</keyword>
<feature type="transmembrane region" description="Helical" evidence="5">
    <location>
        <begin position="48"/>
        <end position="72"/>
    </location>
</feature>
<dbReference type="InterPro" id="IPR010432">
    <property type="entry name" value="RDD"/>
</dbReference>
<evidence type="ECO:0000256" key="2">
    <source>
        <dbReference type="ARBA" id="ARBA00022692"/>
    </source>
</evidence>
<dbReference type="RefSeq" id="WP_111457670.1">
    <property type="nucleotide sequence ID" value="NZ_QFYP01000001.1"/>
</dbReference>
<dbReference type="PANTHER" id="PTHR38480">
    <property type="entry name" value="SLR0254 PROTEIN"/>
    <property type="match status" value="1"/>
</dbReference>
<accession>A0A328B0P3</accession>
<evidence type="ECO:0000256" key="1">
    <source>
        <dbReference type="ARBA" id="ARBA00004141"/>
    </source>
</evidence>
<evidence type="ECO:0000256" key="4">
    <source>
        <dbReference type="ARBA" id="ARBA00023136"/>
    </source>
</evidence>
<feature type="domain" description="RDD" evidence="6">
    <location>
        <begin position="40"/>
        <end position="192"/>
    </location>
</feature>
<dbReference type="PANTHER" id="PTHR38480:SF1">
    <property type="entry name" value="SLR0254 PROTEIN"/>
    <property type="match status" value="1"/>
</dbReference>
<feature type="transmembrane region" description="Helical" evidence="5">
    <location>
        <begin position="78"/>
        <end position="98"/>
    </location>
</feature>
<name>A0A328B0P3_9CAUL</name>
<dbReference type="Proteomes" id="UP000249842">
    <property type="component" value="Unassembled WGS sequence"/>
</dbReference>